<evidence type="ECO:0000313" key="7">
    <source>
        <dbReference type="EMBL" id="KTC84069.1"/>
    </source>
</evidence>
<organism evidence="7 8">
    <name type="scientific">Legionella brunensis</name>
    <dbReference type="NCBI Taxonomy" id="29422"/>
    <lineage>
        <taxon>Bacteria</taxon>
        <taxon>Pseudomonadati</taxon>
        <taxon>Pseudomonadota</taxon>
        <taxon>Gammaproteobacteria</taxon>
        <taxon>Legionellales</taxon>
        <taxon>Legionellaceae</taxon>
        <taxon>Legionella</taxon>
    </lineage>
</organism>
<keyword evidence="3" id="KW-0812">Transmembrane</keyword>
<dbReference type="Pfam" id="PF06835">
    <property type="entry name" value="LptC"/>
    <property type="match status" value="1"/>
</dbReference>
<accession>A0A0W0SM94</accession>
<dbReference type="InterPro" id="IPR010664">
    <property type="entry name" value="LipoPS_assembly_LptC-rel"/>
</dbReference>
<dbReference type="OrthoDB" id="5731914at2"/>
<keyword evidence="5" id="KW-0472">Membrane</keyword>
<dbReference type="NCBIfam" id="TIGR04409">
    <property type="entry name" value="LptC_YrbK"/>
    <property type="match status" value="1"/>
</dbReference>
<keyword evidence="6" id="KW-0732">Signal</keyword>
<feature type="chain" id="PRO_5006912160" evidence="6">
    <location>
        <begin position="26"/>
        <end position="190"/>
    </location>
</feature>
<dbReference type="GO" id="GO:0030288">
    <property type="term" value="C:outer membrane-bounded periplasmic space"/>
    <property type="evidence" value="ECO:0007669"/>
    <property type="project" value="TreeGrafter"/>
</dbReference>
<evidence type="ECO:0000256" key="5">
    <source>
        <dbReference type="ARBA" id="ARBA00023136"/>
    </source>
</evidence>
<dbReference type="Gene3D" id="2.60.450.10">
    <property type="entry name" value="Lipopolysaccharide (LPS) transport protein A like domain"/>
    <property type="match status" value="1"/>
</dbReference>
<dbReference type="EMBL" id="LNXV01000011">
    <property type="protein sequence ID" value="KTC84069.1"/>
    <property type="molecule type" value="Genomic_DNA"/>
</dbReference>
<dbReference type="AlphaFoldDB" id="A0A0W0SM94"/>
<dbReference type="GO" id="GO:0015221">
    <property type="term" value="F:lipopolysaccharide transmembrane transporter activity"/>
    <property type="evidence" value="ECO:0007669"/>
    <property type="project" value="InterPro"/>
</dbReference>
<evidence type="ECO:0000256" key="2">
    <source>
        <dbReference type="ARBA" id="ARBA00022519"/>
    </source>
</evidence>
<dbReference type="RefSeq" id="WP_058441505.1">
    <property type="nucleotide sequence ID" value="NZ_CAAAHU010000003.1"/>
</dbReference>
<evidence type="ECO:0000256" key="3">
    <source>
        <dbReference type="ARBA" id="ARBA00022692"/>
    </source>
</evidence>
<dbReference type="STRING" id="29422.Lbru_1430"/>
<evidence type="ECO:0000256" key="1">
    <source>
        <dbReference type="ARBA" id="ARBA00022475"/>
    </source>
</evidence>
<keyword evidence="8" id="KW-1185">Reference proteome</keyword>
<name>A0A0W0SM94_9GAMM</name>
<keyword evidence="1" id="KW-1003">Cell membrane</keyword>
<evidence type="ECO:0000313" key="8">
    <source>
        <dbReference type="Proteomes" id="UP000054742"/>
    </source>
</evidence>
<feature type="signal peptide" evidence="6">
    <location>
        <begin position="1"/>
        <end position="25"/>
    </location>
</feature>
<dbReference type="PANTHER" id="PTHR37481">
    <property type="entry name" value="LIPOPOLYSACCHARIDE EXPORT SYSTEM PROTEIN LPTC"/>
    <property type="match status" value="1"/>
</dbReference>
<dbReference type="PATRIC" id="fig|29422.6.peg.1514"/>
<dbReference type="GO" id="GO:0017089">
    <property type="term" value="F:glycolipid transfer activity"/>
    <property type="evidence" value="ECO:0007669"/>
    <property type="project" value="TreeGrafter"/>
</dbReference>
<sequence length="190" mass="21291">MNAAKQAAWLFCALIALACSGWYFASSTMVKKLDDETLSQSVDSIVTNLTVRRFDEQGKLINYLRTPEMQHIPANNINLLKKPYIVITQPGQPAWQINSDKAKAIHGGEQITFIQNVIVHQNKGEHSQESTMKTEELTYFSKEKLATTNLAVSFQQPGSIVHSQGMKAYLADKRVQLLSRAHAIYEPKQG</sequence>
<comment type="caution">
    <text evidence="7">The sequence shown here is derived from an EMBL/GenBank/DDBJ whole genome shotgun (WGS) entry which is preliminary data.</text>
</comment>
<protein>
    <submittedName>
        <fullName evidence="7">Lipopolysaccharide export system protein LptC</fullName>
    </submittedName>
</protein>
<evidence type="ECO:0000256" key="4">
    <source>
        <dbReference type="ARBA" id="ARBA00022989"/>
    </source>
</evidence>
<dbReference type="InterPro" id="IPR052363">
    <property type="entry name" value="LPS_export_LptC"/>
</dbReference>
<reference evidence="7 8" key="1">
    <citation type="submission" date="2015-11" db="EMBL/GenBank/DDBJ databases">
        <title>Genomic analysis of 38 Legionella species identifies large and diverse effector repertoires.</title>
        <authorList>
            <person name="Burstein D."/>
            <person name="Amaro F."/>
            <person name="Zusman T."/>
            <person name="Lifshitz Z."/>
            <person name="Cohen O."/>
            <person name="Gilbert J.A."/>
            <person name="Pupko T."/>
            <person name="Shuman H.A."/>
            <person name="Segal G."/>
        </authorList>
    </citation>
    <scope>NUCLEOTIDE SEQUENCE [LARGE SCALE GENOMIC DNA]</scope>
    <source>
        <strain evidence="7 8">ATCC 43878</strain>
    </source>
</reference>
<dbReference type="InterPro" id="IPR026265">
    <property type="entry name" value="LptC"/>
</dbReference>
<proteinExistence type="predicted"/>
<dbReference type="GO" id="GO:0005886">
    <property type="term" value="C:plasma membrane"/>
    <property type="evidence" value="ECO:0007669"/>
    <property type="project" value="InterPro"/>
</dbReference>
<evidence type="ECO:0000256" key="6">
    <source>
        <dbReference type="SAM" id="SignalP"/>
    </source>
</evidence>
<dbReference type="Proteomes" id="UP000054742">
    <property type="component" value="Unassembled WGS sequence"/>
</dbReference>
<keyword evidence="4" id="KW-1133">Transmembrane helix</keyword>
<dbReference type="PROSITE" id="PS51257">
    <property type="entry name" value="PROKAR_LIPOPROTEIN"/>
    <property type="match status" value="1"/>
</dbReference>
<keyword evidence="2" id="KW-0997">Cell inner membrane</keyword>
<gene>
    <name evidence="7" type="primary">lptC</name>
    <name evidence="7" type="ORF">Lbru_1430</name>
</gene>
<dbReference type="PANTHER" id="PTHR37481:SF1">
    <property type="entry name" value="LIPOPOLYSACCHARIDE EXPORT SYSTEM PROTEIN LPTC"/>
    <property type="match status" value="1"/>
</dbReference>